<dbReference type="OrthoDB" id="7841570at2"/>
<reference evidence="3 4" key="1">
    <citation type="journal article" date="2013" name="Genome Announc.">
        <title>Draft Genome Sequence of Sphingobium ummariense Strain RL-3, a Hexachlorocyclohexane-Degrading Bacterium.</title>
        <authorList>
            <person name="Kohli P."/>
            <person name="Dua A."/>
            <person name="Sangwan N."/>
            <person name="Oldach P."/>
            <person name="Khurana J.P."/>
            <person name="Lal R."/>
        </authorList>
    </citation>
    <scope>NUCLEOTIDE SEQUENCE [LARGE SCALE GENOMIC DNA]</scope>
    <source>
        <strain evidence="3 4">RL-3</strain>
    </source>
</reference>
<dbReference type="Proteomes" id="UP000015523">
    <property type="component" value="Unassembled WGS sequence"/>
</dbReference>
<dbReference type="PATRIC" id="fig|1346791.3.peg.1781"/>
<dbReference type="EMBL" id="AUWY01000071">
    <property type="protein sequence ID" value="EQB32432.1"/>
    <property type="molecule type" value="Genomic_DNA"/>
</dbReference>
<evidence type="ECO:0000259" key="2">
    <source>
        <dbReference type="Pfam" id="PF10988"/>
    </source>
</evidence>
<feature type="chain" id="PRO_5004565181" description="Putative auto-transporter adhesin head GIN domain-containing protein" evidence="1">
    <location>
        <begin position="30"/>
        <end position="250"/>
    </location>
</feature>
<dbReference type="InterPro" id="IPR021255">
    <property type="entry name" value="DUF2807"/>
</dbReference>
<dbReference type="AlphaFoldDB" id="T0J6G3"/>
<comment type="caution">
    <text evidence="3">The sequence shown here is derived from an EMBL/GenBank/DDBJ whole genome shotgun (WGS) entry which is preliminary data.</text>
</comment>
<name>T0J6G3_9SPHN</name>
<protein>
    <recommendedName>
        <fullName evidence="2">Putative auto-transporter adhesin head GIN domain-containing protein</fullName>
    </recommendedName>
</protein>
<dbReference type="Gene3D" id="2.160.20.120">
    <property type="match status" value="1"/>
</dbReference>
<dbReference type="Pfam" id="PF10988">
    <property type="entry name" value="DUF2807"/>
    <property type="match status" value="1"/>
</dbReference>
<feature type="domain" description="Putative auto-transporter adhesin head GIN" evidence="2">
    <location>
        <begin position="50"/>
        <end position="234"/>
    </location>
</feature>
<organism evidence="3 4">
    <name type="scientific">Sphingobium ummariense RL-3</name>
    <dbReference type="NCBI Taxonomy" id="1346791"/>
    <lineage>
        <taxon>Bacteria</taxon>
        <taxon>Pseudomonadati</taxon>
        <taxon>Pseudomonadota</taxon>
        <taxon>Alphaproteobacteria</taxon>
        <taxon>Sphingomonadales</taxon>
        <taxon>Sphingomonadaceae</taxon>
        <taxon>Sphingobium</taxon>
    </lineage>
</organism>
<sequence length="250" mass="25482">MEMQMPRLTFLPALMLVGLALVPAGCSQGAERHGTESDSTAPQDWGSLKNFTGIDATGPDDVIITIGSGFSVKAEGDPKVLQRLDIRVDGDTLEIGRKKRFGLGWSEGNGATIRVTLPRLDDISLTGSGDVEVDKAEGASLEAELTGSGNLKVGAAKVGTLDAEITGSGDLSMGGTAETAEVSVTGSGNFAGKGLHVRRAKVSILGSGNSDFASDGPVDISIMGSGNVTVKGRAQCKSSVMGSGEARCAP</sequence>
<keyword evidence="1" id="KW-0732">Signal</keyword>
<feature type="signal peptide" evidence="1">
    <location>
        <begin position="1"/>
        <end position="29"/>
    </location>
</feature>
<evidence type="ECO:0000313" key="3">
    <source>
        <dbReference type="EMBL" id="EQB32432.1"/>
    </source>
</evidence>
<keyword evidence="4" id="KW-1185">Reference proteome</keyword>
<dbReference type="eggNOG" id="COG3595">
    <property type="taxonomic scope" value="Bacteria"/>
</dbReference>
<gene>
    <name evidence="3" type="ORF">M529_09305</name>
</gene>
<evidence type="ECO:0000256" key="1">
    <source>
        <dbReference type="SAM" id="SignalP"/>
    </source>
</evidence>
<evidence type="ECO:0000313" key="4">
    <source>
        <dbReference type="Proteomes" id="UP000015523"/>
    </source>
</evidence>
<accession>T0J6G3</accession>
<dbReference type="STRING" id="1346791.M529_09305"/>
<proteinExistence type="predicted"/>